<comment type="caution">
    <text evidence="4">The sequence shown here is derived from an EMBL/GenBank/DDBJ whole genome shotgun (WGS) entry which is preliminary data.</text>
</comment>
<gene>
    <name evidence="4" type="ORF">DPMN_116958</name>
</gene>
<keyword evidence="5" id="KW-1185">Reference proteome</keyword>
<keyword evidence="1" id="KW-0175">Coiled coil</keyword>
<dbReference type="Proteomes" id="UP000828390">
    <property type="component" value="Unassembled WGS sequence"/>
</dbReference>
<evidence type="ECO:0000313" key="4">
    <source>
        <dbReference type="EMBL" id="KAH3843439.1"/>
    </source>
</evidence>
<feature type="coiled-coil region" evidence="1">
    <location>
        <begin position="277"/>
        <end position="325"/>
    </location>
</feature>
<feature type="region of interest" description="Disordered" evidence="2">
    <location>
        <begin position="249"/>
        <end position="277"/>
    </location>
</feature>
<feature type="compositionally biased region" description="Polar residues" evidence="2">
    <location>
        <begin position="249"/>
        <end position="274"/>
    </location>
</feature>
<feature type="compositionally biased region" description="Basic and acidic residues" evidence="2">
    <location>
        <begin position="60"/>
        <end position="70"/>
    </location>
</feature>
<protein>
    <recommendedName>
        <fullName evidence="3">Mitochondria-eating protein C-terminal domain-containing protein</fullName>
    </recommendedName>
</protein>
<reference evidence="4" key="2">
    <citation type="submission" date="2020-11" db="EMBL/GenBank/DDBJ databases">
        <authorList>
            <person name="McCartney M.A."/>
            <person name="Auch B."/>
            <person name="Kono T."/>
            <person name="Mallez S."/>
            <person name="Becker A."/>
            <person name="Gohl D.M."/>
            <person name="Silverstein K.A.T."/>
            <person name="Koren S."/>
            <person name="Bechman K.B."/>
            <person name="Herman A."/>
            <person name="Abrahante J.E."/>
            <person name="Garbe J."/>
        </authorList>
    </citation>
    <scope>NUCLEOTIDE SEQUENCE</scope>
    <source>
        <strain evidence="4">Duluth1</strain>
        <tissue evidence="4">Whole animal</tissue>
    </source>
</reference>
<feature type="domain" description="Mitochondria-eating protein C-terminal" evidence="3">
    <location>
        <begin position="508"/>
        <end position="719"/>
    </location>
</feature>
<feature type="region of interest" description="Disordered" evidence="2">
    <location>
        <begin position="36"/>
        <end position="70"/>
    </location>
</feature>
<evidence type="ECO:0000259" key="3">
    <source>
        <dbReference type="Pfam" id="PF16026"/>
    </source>
</evidence>
<evidence type="ECO:0000256" key="2">
    <source>
        <dbReference type="SAM" id="MobiDB-lite"/>
    </source>
</evidence>
<organism evidence="4 5">
    <name type="scientific">Dreissena polymorpha</name>
    <name type="common">Zebra mussel</name>
    <name type="synonym">Mytilus polymorpha</name>
    <dbReference type="NCBI Taxonomy" id="45954"/>
    <lineage>
        <taxon>Eukaryota</taxon>
        <taxon>Metazoa</taxon>
        <taxon>Spiralia</taxon>
        <taxon>Lophotrochozoa</taxon>
        <taxon>Mollusca</taxon>
        <taxon>Bivalvia</taxon>
        <taxon>Autobranchia</taxon>
        <taxon>Heteroconchia</taxon>
        <taxon>Euheterodonta</taxon>
        <taxon>Imparidentia</taxon>
        <taxon>Neoheterodontei</taxon>
        <taxon>Myida</taxon>
        <taxon>Dreissenoidea</taxon>
        <taxon>Dreissenidae</taxon>
        <taxon>Dreissena</taxon>
    </lineage>
</organism>
<dbReference type="EMBL" id="JAIWYP010000004">
    <property type="protein sequence ID" value="KAH3843439.1"/>
    <property type="molecule type" value="Genomic_DNA"/>
</dbReference>
<feature type="compositionally biased region" description="Basic and acidic residues" evidence="2">
    <location>
        <begin position="198"/>
        <end position="208"/>
    </location>
</feature>
<dbReference type="OrthoDB" id="6106224at2759"/>
<accession>A0A9D4KPW2</accession>
<proteinExistence type="predicted"/>
<name>A0A9D4KPW2_DREPO</name>
<evidence type="ECO:0000256" key="1">
    <source>
        <dbReference type="SAM" id="Coils"/>
    </source>
</evidence>
<dbReference type="AlphaFoldDB" id="A0A9D4KPW2"/>
<dbReference type="Pfam" id="PF16026">
    <property type="entry name" value="MIEAP"/>
    <property type="match status" value="1"/>
</dbReference>
<feature type="region of interest" description="Disordered" evidence="2">
    <location>
        <begin position="171"/>
        <end position="208"/>
    </location>
</feature>
<reference evidence="4" key="1">
    <citation type="journal article" date="2019" name="bioRxiv">
        <title>The Genome of the Zebra Mussel, Dreissena polymorpha: A Resource for Invasive Species Research.</title>
        <authorList>
            <person name="McCartney M.A."/>
            <person name="Auch B."/>
            <person name="Kono T."/>
            <person name="Mallez S."/>
            <person name="Zhang Y."/>
            <person name="Obille A."/>
            <person name="Becker A."/>
            <person name="Abrahante J.E."/>
            <person name="Garbe J."/>
            <person name="Badalamenti J.P."/>
            <person name="Herman A."/>
            <person name="Mangelson H."/>
            <person name="Liachko I."/>
            <person name="Sullivan S."/>
            <person name="Sone E.D."/>
            <person name="Koren S."/>
            <person name="Silverstein K.A.T."/>
            <person name="Beckman K.B."/>
            <person name="Gohl D.M."/>
        </authorList>
    </citation>
    <scope>NUCLEOTIDE SEQUENCE</scope>
    <source>
        <strain evidence="4">Duluth1</strain>
        <tissue evidence="4">Whole animal</tissue>
    </source>
</reference>
<evidence type="ECO:0000313" key="5">
    <source>
        <dbReference type="Proteomes" id="UP000828390"/>
    </source>
</evidence>
<sequence length="724" mass="83628">MSFLSCIGKRSKRKKSVKNEPLNKCESLASVNVIKGADGVTEESYPTRKLSEISNASKTSKKDPKALKTENEKLENELQSLKIELKMTMDTVDRHDNEMRSCQEEIRRLETANLELKSRATRAETDHARVSIENQRLLQKIVGMEENQAMMSRAELHSMITQLEEAEVRAANKPAAELSGIRTNPSDMSGRKRSPVSQEDKQLSWRLSRTEARLSQSLDENRRLREDLKEMLDSQVELQQSLLADPGQFTVSTLPRSSSANARLNRHPSGSDSECQTDDVREDIDDVILRLAAAERENDCLKENYTVLQEIFENLLKRIDDIENKRTDIVVHSKNNIATSTEDGSDNRVDIEILEKRITEQEAEQIKWKENNETLTKICQALAARVDTVYNERENSIAHYAQLTNQNKVLRTELDKKVKEIEQLLNEKNSSNNETRRLQDEARRLAQQLQKRKDTDTKPVGDVENIERELSDVKRKYEEANRRLKELANTKSVQPTKSLDLNTVTPVTLAERFRSELYEREWRQAFALVSGKWRRDEKKAIQILGEICTEAYLYCKRTARLQMDNVTSSLVEPTANHFRSATSSKRNGHTKSLIDQIPEDLRRRLAHFRCRPTDDMLAKGVQDFLNQIDYDRTRFLRHVSEQEFHELMPYISLCFELSWCMASQEPPMYLLFKVRHGLDIEPDKFDTYQSNGKRVDYILWPAVFLEEGGACLQRGVAYTLPERS</sequence>
<dbReference type="InterPro" id="IPR031981">
    <property type="entry name" value="MIEAP_C"/>
</dbReference>
<feature type="coiled-coil region" evidence="1">
    <location>
        <begin position="400"/>
        <end position="490"/>
    </location>
</feature>